<feature type="region of interest" description="Disordered" evidence="1">
    <location>
        <begin position="1259"/>
        <end position="1293"/>
    </location>
</feature>
<feature type="region of interest" description="Disordered" evidence="1">
    <location>
        <begin position="23"/>
        <end position="84"/>
    </location>
</feature>
<reference evidence="2" key="3">
    <citation type="submission" date="2023-05" db="EMBL/GenBank/DDBJ databases">
        <authorList>
            <person name="Smith C.H."/>
        </authorList>
    </citation>
    <scope>NUCLEOTIDE SEQUENCE</scope>
    <source>
        <strain evidence="2">CHS0354</strain>
        <tissue evidence="2">Mantle</tissue>
    </source>
</reference>
<organism evidence="2 3">
    <name type="scientific">Potamilus streckersoni</name>
    <dbReference type="NCBI Taxonomy" id="2493646"/>
    <lineage>
        <taxon>Eukaryota</taxon>
        <taxon>Metazoa</taxon>
        <taxon>Spiralia</taxon>
        <taxon>Lophotrochozoa</taxon>
        <taxon>Mollusca</taxon>
        <taxon>Bivalvia</taxon>
        <taxon>Autobranchia</taxon>
        <taxon>Heteroconchia</taxon>
        <taxon>Palaeoheterodonta</taxon>
        <taxon>Unionida</taxon>
        <taxon>Unionoidea</taxon>
        <taxon>Unionidae</taxon>
        <taxon>Ambleminae</taxon>
        <taxon>Lampsilini</taxon>
        <taxon>Potamilus</taxon>
    </lineage>
</organism>
<dbReference type="Proteomes" id="UP001195483">
    <property type="component" value="Unassembled WGS sequence"/>
</dbReference>
<feature type="compositionally biased region" description="Polar residues" evidence="1">
    <location>
        <begin position="70"/>
        <end position="80"/>
    </location>
</feature>
<sequence>MDNSNELMIKIDAVFSLSSSLDDEIDKKKTDASPSETFSNEVNLMDSSGHDDLDEKDVNGQKDGCFIDGESSNELDSNRQSLRDDDGYDKAIITGIGGKDDACPVAGAAISDSGQNESDCMDDAENQRILDDNKVLDKETTVSLQIEDTHDSNEEDLNDGHEIIAEWTVDSEEEETPLHETDHTFTEILKDTAENAFKSHENRLESQENESSGHLIRSSLNEQTDAIGLDIMVTDNVHQPLTTRGFNNFSAFNLKHEHSRTVEKNLSEQIHHGTVSKITTEAKVSDECKPSKEALSFVETIYGKKLSIGGTETFQMRSLLTGKRVDVSYAAELPLEREESIFTVIKPCFVVLSRMNKNVSDGGVELSTSLTMRKRKSKCSNFCRKQFLNKKFKTSYRPNTCKMTCIRKDGSVILKYRTCKALGSSEHECSFNEDKFPRKKITEQNTMQSETSQVPAEADFPPKIRSSRKRKPTSLLDDNFIIGDITMKRKKFPAIKVESATDAESNKELVTENVICKKHEKKTALTSCRKDIQNEAENKVKKEAMLECFSSITTVKGDKKRKKTKFEIEIDNPEAPASVMISHGETDNSDRLHDTQDDLTGESKIRELLTGMGHRVEEVKFLNLEGGLICGFVPSPDGTSIYVSKRKKTKTPAELIASIKFKPNTTTKLTNTDMTNYCAQFVKTILSPKSTSRTLTEEMFKTQAKLKAACVSIADADPAKPNKSLDPKDTVHLFIPDRQPSESSVQTTASIGHRTYAPSEPNHHNASSVVKVEQENILSNIPSQTNASFGKTSTTVPSSQQNYIVYTTKSSTISTGSHSYSKGSLTSVRSTVANKPAVSDTTSLLSGNLPSLASMLRDSKSTTVYKDPKSTTVYTVPSKYTVPPKITPCVLKSILSSKTNERQQKVSQSTQCYIVPSDKRVKSPQKESNTVFKVIDNKTVIKYSKSKEDIEGHPEQSSLNDGDSKEKITFSANKPVAAVRPIGTRPSENPTAVVSGISVTVARNGSEVENIATEPNVACIADNVENRGNSVSEFGQTELVTSTRTNPLKVSEMHVSSQEDVSNYFTGESLSQQLAGNNQMSGAISMGSLGPAKQFGNVIAAVSKAEGVFKGPGKRTFYLLNVDGKNVLIPLQDNIVQPRAYVVSGNLSGEKASGKAELIFNSVESGSTTASTAKSSFEKQSLVIAETSYGEIEKHAAECLKIAMGGLRILKPKIATGNSSVKDKGECDSVGTETLSKKYLQTSSEGEANDHLALNIVDTREDTDGSKKERAGKKTENEKSKESELMTAVSEPVVPLTREDRLKQLREKLRQQQEALEQLRKQRMVSAIDTQS</sequence>
<feature type="compositionally biased region" description="Basic and acidic residues" evidence="1">
    <location>
        <begin position="945"/>
        <end position="954"/>
    </location>
</feature>
<dbReference type="EMBL" id="JAEAOA010000935">
    <property type="protein sequence ID" value="KAK3609866.1"/>
    <property type="molecule type" value="Genomic_DNA"/>
</dbReference>
<evidence type="ECO:0000256" key="1">
    <source>
        <dbReference type="SAM" id="MobiDB-lite"/>
    </source>
</evidence>
<protein>
    <submittedName>
        <fullName evidence="2">Uncharacterized protein</fullName>
    </submittedName>
</protein>
<reference evidence="2" key="2">
    <citation type="journal article" date="2021" name="Genome Biol. Evol.">
        <title>Developing a high-quality reference genome for a parasitic bivalve with doubly uniparental inheritance (Bivalvia: Unionida).</title>
        <authorList>
            <person name="Smith C.H."/>
        </authorList>
    </citation>
    <scope>NUCLEOTIDE SEQUENCE</scope>
    <source>
        <strain evidence="2">CHS0354</strain>
        <tissue evidence="2">Mantle</tissue>
    </source>
</reference>
<name>A0AAE0TGK9_9BIVA</name>
<feature type="compositionally biased region" description="Polar residues" evidence="1">
    <location>
        <begin position="32"/>
        <end position="46"/>
    </location>
</feature>
<accession>A0AAE0TGK9</accession>
<feature type="compositionally biased region" description="Basic and acidic residues" evidence="1">
    <location>
        <begin position="1259"/>
        <end position="1284"/>
    </location>
</feature>
<feature type="compositionally biased region" description="Polar residues" evidence="1">
    <location>
        <begin position="444"/>
        <end position="454"/>
    </location>
</feature>
<gene>
    <name evidence="2" type="ORF">CHS0354_015057</name>
</gene>
<proteinExistence type="predicted"/>
<keyword evidence="3" id="KW-1185">Reference proteome</keyword>
<evidence type="ECO:0000313" key="2">
    <source>
        <dbReference type="EMBL" id="KAK3609866.1"/>
    </source>
</evidence>
<feature type="region of interest" description="Disordered" evidence="1">
    <location>
        <begin position="945"/>
        <end position="965"/>
    </location>
</feature>
<evidence type="ECO:0000313" key="3">
    <source>
        <dbReference type="Proteomes" id="UP001195483"/>
    </source>
</evidence>
<comment type="caution">
    <text evidence="2">The sequence shown here is derived from an EMBL/GenBank/DDBJ whole genome shotgun (WGS) entry which is preliminary data.</text>
</comment>
<reference evidence="2" key="1">
    <citation type="journal article" date="2021" name="Genome Biol. Evol.">
        <title>A High-Quality Reference Genome for a Parasitic Bivalve with Doubly Uniparental Inheritance (Bivalvia: Unionida).</title>
        <authorList>
            <person name="Smith C.H."/>
        </authorList>
    </citation>
    <scope>NUCLEOTIDE SEQUENCE</scope>
    <source>
        <strain evidence="2">CHS0354</strain>
    </source>
</reference>
<feature type="compositionally biased region" description="Basic and acidic residues" evidence="1">
    <location>
        <begin position="48"/>
        <end position="60"/>
    </location>
</feature>
<feature type="region of interest" description="Disordered" evidence="1">
    <location>
        <begin position="444"/>
        <end position="471"/>
    </location>
</feature>